<dbReference type="Proteomes" id="UP000254603">
    <property type="component" value="Unassembled WGS sequence"/>
</dbReference>
<dbReference type="Proteomes" id="UP000594903">
    <property type="component" value="Chromosome"/>
</dbReference>
<reference evidence="2 5" key="2">
    <citation type="submission" date="2020-12" db="EMBL/GenBank/DDBJ databases">
        <title>FDA dAtabase for Regulatory Grade micrObial Sequences (FDA-ARGOS): Supporting development and validation of Infectious Disease Dx tests.</title>
        <authorList>
            <person name="Sproer C."/>
            <person name="Gronow S."/>
            <person name="Severitt S."/>
            <person name="Schroder I."/>
            <person name="Tallon L."/>
            <person name="Sadzewicz L."/>
            <person name="Zhao X."/>
            <person name="Boylan J."/>
            <person name="Ott S."/>
            <person name="Bowen H."/>
            <person name="Vavikolanu K."/>
            <person name="Mehta A."/>
            <person name="Aluvathingal J."/>
            <person name="Nadendla S."/>
            <person name="Lowell S."/>
            <person name="Myers T."/>
            <person name="Yan Y."/>
            <person name="Sichtig H."/>
        </authorList>
    </citation>
    <scope>NUCLEOTIDE SEQUENCE [LARGE SCALE GENOMIC DNA]</scope>
    <source>
        <strain evidence="2 5">FDAARGOS_872</strain>
    </source>
</reference>
<feature type="signal peptide" evidence="1">
    <location>
        <begin position="1"/>
        <end position="20"/>
    </location>
</feature>
<dbReference type="RefSeq" id="WP_018575058.1">
    <property type="nucleotide sequence ID" value="NZ_CP065725.1"/>
</dbReference>
<keyword evidence="5" id="KW-1185">Reference proteome</keyword>
<evidence type="ECO:0000256" key="1">
    <source>
        <dbReference type="SAM" id="SignalP"/>
    </source>
</evidence>
<evidence type="ECO:0000313" key="3">
    <source>
        <dbReference type="EMBL" id="SUA53085.1"/>
    </source>
</evidence>
<proteinExistence type="predicted"/>
<dbReference type="STRING" id="1122619.GCA_000373745_01877"/>
<sequence length="77" mass="8162">MKKLSVILGAAMALSTTAFAQTAADVDATNALNQTAEIRIVEHVVKVSEVDEETVKIDEAVIVTEFEPNAEVSTSAE</sequence>
<dbReference type="EMBL" id="CP065725">
    <property type="protein sequence ID" value="QPT40894.1"/>
    <property type="molecule type" value="Genomic_DNA"/>
</dbReference>
<reference evidence="3 4" key="1">
    <citation type="submission" date="2018-06" db="EMBL/GenBank/DDBJ databases">
        <authorList>
            <consortium name="Pathogen Informatics"/>
            <person name="Doyle S."/>
        </authorList>
    </citation>
    <scope>NUCLEOTIDE SEQUENCE [LARGE SCALE GENOMIC DNA]</scope>
    <source>
        <strain evidence="3 4">NCTC11997</strain>
    </source>
</reference>
<accession>A0A378XDY9</accession>
<evidence type="ECO:0000313" key="2">
    <source>
        <dbReference type="EMBL" id="QPT40894.1"/>
    </source>
</evidence>
<feature type="chain" id="PRO_5016771679" evidence="1">
    <location>
        <begin position="21"/>
        <end position="77"/>
    </location>
</feature>
<dbReference type="AlphaFoldDB" id="A0A378XDY9"/>
<protein>
    <submittedName>
        <fullName evidence="3">Uncharacterized protein</fullName>
    </submittedName>
</protein>
<evidence type="ECO:0000313" key="4">
    <source>
        <dbReference type="Proteomes" id="UP000254603"/>
    </source>
</evidence>
<name>A0A378XDY9_9BURK</name>
<organism evidence="3 4">
    <name type="scientific">Oligella ureolytica</name>
    <dbReference type="NCBI Taxonomy" id="90244"/>
    <lineage>
        <taxon>Bacteria</taxon>
        <taxon>Pseudomonadati</taxon>
        <taxon>Pseudomonadota</taxon>
        <taxon>Betaproteobacteria</taxon>
        <taxon>Burkholderiales</taxon>
        <taxon>Alcaligenaceae</taxon>
        <taxon>Oligella</taxon>
    </lineage>
</organism>
<gene>
    <name evidence="2" type="ORF">I6G29_04875</name>
    <name evidence="3" type="ORF">NCTC11997_01027</name>
</gene>
<keyword evidence="1" id="KW-0732">Signal</keyword>
<dbReference type="EMBL" id="UGSB01000001">
    <property type="protein sequence ID" value="SUA53085.1"/>
    <property type="molecule type" value="Genomic_DNA"/>
</dbReference>
<evidence type="ECO:0000313" key="5">
    <source>
        <dbReference type="Proteomes" id="UP000594903"/>
    </source>
</evidence>